<dbReference type="InterPro" id="IPR001173">
    <property type="entry name" value="Glyco_trans_2-like"/>
</dbReference>
<reference evidence="5" key="1">
    <citation type="submission" date="2020-11" db="EMBL/GenBank/DDBJ databases">
        <authorList>
            <person name="Lee S.D."/>
        </authorList>
    </citation>
    <scope>NUCLEOTIDE SEQUENCE</scope>
    <source>
        <strain evidence="5">SAP-2</strain>
    </source>
</reference>
<dbReference type="InterPro" id="IPR029044">
    <property type="entry name" value="Nucleotide-diphossugar_trans"/>
</dbReference>
<proteinExistence type="inferred from homology"/>
<dbReference type="Gene3D" id="3.90.550.10">
    <property type="entry name" value="Spore Coat Polysaccharide Biosynthesis Protein SpsA, Chain A"/>
    <property type="match status" value="1"/>
</dbReference>
<feature type="domain" description="Glycosyltransferase 2-like" evidence="4">
    <location>
        <begin position="4"/>
        <end position="138"/>
    </location>
</feature>
<evidence type="ECO:0000256" key="2">
    <source>
        <dbReference type="ARBA" id="ARBA00022676"/>
    </source>
</evidence>
<evidence type="ECO:0000313" key="5">
    <source>
        <dbReference type="EMBL" id="MBF6636238.1"/>
    </source>
</evidence>
<protein>
    <submittedName>
        <fullName evidence="5">Glycosyltransferase</fullName>
    </submittedName>
</protein>
<dbReference type="EMBL" id="JADMKS010000002">
    <property type="protein sequence ID" value="MBF6636238.1"/>
    <property type="molecule type" value="Genomic_DNA"/>
</dbReference>
<evidence type="ECO:0000259" key="4">
    <source>
        <dbReference type="Pfam" id="PF00535"/>
    </source>
</evidence>
<name>A0AA41BW67_9GAMM</name>
<evidence type="ECO:0000256" key="1">
    <source>
        <dbReference type="ARBA" id="ARBA00006739"/>
    </source>
</evidence>
<evidence type="ECO:0000313" key="6">
    <source>
        <dbReference type="Proteomes" id="UP000705283"/>
    </source>
</evidence>
<evidence type="ECO:0000256" key="3">
    <source>
        <dbReference type="ARBA" id="ARBA00022679"/>
    </source>
</evidence>
<keyword evidence="2" id="KW-0328">Glycosyltransferase</keyword>
<keyword evidence="3" id="KW-0808">Transferase</keyword>
<sequence>MKFSVLMSLYNKEVPEYLDECLMSLSSQSLKADEIILVFDGFINEHLKSVVYKYQENLNIKIVDIKKNVGLGKALNKGLEHCQYDYVARMDTDDICYDDRFLTQITYLEKYKNISLLGSSIVEFGLEEKREKLLPTDNIGIRNYAKVKNPFNHMSVVFKKKDVLDCGGYMHHLYMEDYNLWLRMLAKGYDVVNIKKPLLKVRVANGMIVKRRGFNYIKSEIKIFRLKKELRIDSGISLYTNLVIRVCSRLIPKNVLGYLYHYDRKKTTQILKSKAK</sequence>
<dbReference type="InterPro" id="IPR050834">
    <property type="entry name" value="Glycosyltransf_2"/>
</dbReference>
<dbReference type="SUPFAM" id="SSF53448">
    <property type="entry name" value="Nucleotide-diphospho-sugar transferases"/>
    <property type="match status" value="1"/>
</dbReference>
<dbReference type="GO" id="GO:0016757">
    <property type="term" value="F:glycosyltransferase activity"/>
    <property type="evidence" value="ECO:0007669"/>
    <property type="project" value="UniProtKB-KW"/>
</dbReference>
<dbReference type="Proteomes" id="UP000705283">
    <property type="component" value="Unassembled WGS sequence"/>
</dbReference>
<dbReference type="AlphaFoldDB" id="A0AA41BW67"/>
<dbReference type="Pfam" id="PF00535">
    <property type="entry name" value="Glycos_transf_2"/>
    <property type="match status" value="1"/>
</dbReference>
<dbReference type="PANTHER" id="PTHR43685">
    <property type="entry name" value="GLYCOSYLTRANSFERASE"/>
    <property type="match status" value="1"/>
</dbReference>
<gene>
    <name evidence="5" type="ORF">ITX54_06110</name>
</gene>
<reference evidence="5" key="2">
    <citation type="submission" date="2022-09" db="EMBL/GenBank/DDBJ databases">
        <title>Rouxiella aceris sp. nov., isolated from tree sap and emended description of the genus Rhouxiella.</title>
        <authorList>
            <person name="Kim I.S."/>
        </authorList>
    </citation>
    <scope>NUCLEOTIDE SEQUENCE</scope>
    <source>
        <strain evidence="5">SAP-2</strain>
    </source>
</reference>
<organism evidence="5 6">
    <name type="scientific">Rouxiella silvae</name>
    <dbReference type="NCBI Taxonomy" id="1646373"/>
    <lineage>
        <taxon>Bacteria</taxon>
        <taxon>Pseudomonadati</taxon>
        <taxon>Pseudomonadota</taxon>
        <taxon>Gammaproteobacteria</taxon>
        <taxon>Enterobacterales</taxon>
        <taxon>Yersiniaceae</taxon>
        <taxon>Rouxiella</taxon>
    </lineage>
</organism>
<comment type="caution">
    <text evidence="5">The sequence shown here is derived from an EMBL/GenBank/DDBJ whole genome shotgun (WGS) entry which is preliminary data.</text>
</comment>
<comment type="similarity">
    <text evidence="1">Belongs to the glycosyltransferase 2 family.</text>
</comment>
<dbReference type="RefSeq" id="WP_055782648.1">
    <property type="nucleotide sequence ID" value="NZ_JADMKS010000002.1"/>
</dbReference>
<accession>A0AA41BW67</accession>
<dbReference type="PANTHER" id="PTHR43685:SF5">
    <property type="entry name" value="GLYCOSYLTRANSFERASE EPSE-RELATED"/>
    <property type="match status" value="1"/>
</dbReference>